<evidence type="ECO:0000256" key="1">
    <source>
        <dbReference type="SAM" id="MobiDB-lite"/>
    </source>
</evidence>
<dbReference type="PANTHER" id="PTHR42957:SF1">
    <property type="entry name" value="HELICASE MJ1565-RELATED"/>
    <property type="match status" value="1"/>
</dbReference>
<dbReference type="AlphaFoldDB" id="K1RZC5"/>
<name>K1RZC5_9ZZZZ</name>
<feature type="domain" description="Helicase HerA central" evidence="2">
    <location>
        <begin position="111"/>
        <end position="281"/>
    </location>
</feature>
<reference evidence="3" key="1">
    <citation type="journal article" date="2013" name="Environ. Microbiol.">
        <title>Microbiota from the distal guts of lean and obese adolescents exhibit partial functional redundancy besides clear differences in community structure.</title>
        <authorList>
            <person name="Ferrer M."/>
            <person name="Ruiz A."/>
            <person name="Lanza F."/>
            <person name="Haange S.B."/>
            <person name="Oberbach A."/>
            <person name="Till H."/>
            <person name="Bargiela R."/>
            <person name="Campoy C."/>
            <person name="Segura M.T."/>
            <person name="Richter M."/>
            <person name="von Bergen M."/>
            <person name="Seifert J."/>
            <person name="Suarez A."/>
        </authorList>
    </citation>
    <scope>NUCLEOTIDE SEQUENCE</scope>
</reference>
<dbReference type="PANTHER" id="PTHR42957">
    <property type="entry name" value="HELICASE MJ1565-RELATED"/>
    <property type="match status" value="1"/>
</dbReference>
<dbReference type="InterPro" id="IPR008571">
    <property type="entry name" value="HerA-like"/>
</dbReference>
<dbReference type="EMBL" id="AJWZ01011006">
    <property type="protein sequence ID" value="EKC46800.1"/>
    <property type="molecule type" value="Genomic_DNA"/>
</dbReference>
<organism evidence="3">
    <name type="scientific">human gut metagenome</name>
    <dbReference type="NCBI Taxonomy" id="408170"/>
    <lineage>
        <taxon>unclassified sequences</taxon>
        <taxon>metagenomes</taxon>
        <taxon>organismal metagenomes</taxon>
    </lineage>
</organism>
<dbReference type="InterPro" id="IPR027417">
    <property type="entry name" value="P-loop_NTPase"/>
</dbReference>
<protein>
    <submittedName>
        <fullName evidence="3">ATPase family protein</fullName>
    </submittedName>
</protein>
<comment type="caution">
    <text evidence="3">The sequence shown here is derived from an EMBL/GenBank/DDBJ whole genome shotgun (WGS) entry which is preliminary data.</text>
</comment>
<dbReference type="Gene3D" id="3.40.50.300">
    <property type="entry name" value="P-loop containing nucleotide triphosphate hydrolases"/>
    <property type="match status" value="2"/>
</dbReference>
<dbReference type="InterPro" id="IPR002789">
    <property type="entry name" value="HerA_central"/>
</dbReference>
<evidence type="ECO:0000259" key="2">
    <source>
        <dbReference type="Pfam" id="PF01935"/>
    </source>
</evidence>
<evidence type="ECO:0000313" key="3">
    <source>
        <dbReference type="EMBL" id="EKC46800.1"/>
    </source>
</evidence>
<dbReference type="SUPFAM" id="SSF52540">
    <property type="entry name" value="P-loop containing nucleoside triphosphate hydrolases"/>
    <property type="match status" value="1"/>
</dbReference>
<sequence>MLGSVLQIVENSVIVKLNIDITKQPNLVGIHVIFEDGTKKVVGEIESANKETLKVNIVGEFTDRGFLPGIATKPSFKSTIRIINANELTEFLGNQEISDNEAYLGISNIYDNYKVSFKINSFFSNHFSILGNSGSGKSYTVAGILQRVFNMSKTPPVGAHFFLFDAYGEYTEAFSNIHQINHALNYKVYTTNTKESKNDTILRIPIWLLDVDDLALLLDATTPNQLPIIEKTLKLVPILSGNDQNVIKHKNDIIARALLDILLSGNDSTKIRDQIIAVLTKFHTDELNLDSKISQPGYVRTLNQCLYIDKLGKIQEMELVVEFISSFIDNSLTLEKQEEYTFYNLSDLENAMDFALISEGILKSDKVFDMANVLMVRLHTLANSEQSTYFDYPRFVNREEYIKDLVTTKNGEKCQIVNFNINYVDDRIAKVIAKIISRMIFKQATSEERRGINPYHIIIEEAHRYVQNDNDINILGYNIFDRITKEGRKYGVILGLITQRPSELSETAISQCSNFIILRMSHPLDLDYIRKMVPNVSQEIVDKLKNLKPGYCIAFGSAFKVPIYAHVESPNPPPISQNVDIVNAWKNSPEQKTFTSFNFTSPIEEISIDNTKPVMISQIPSPSDIPYDKISEPKTSSVFRSTQE</sequence>
<feature type="region of interest" description="Disordered" evidence="1">
    <location>
        <begin position="620"/>
        <end position="644"/>
    </location>
</feature>
<proteinExistence type="predicted"/>
<gene>
    <name evidence="3" type="ORF">OBE_16048</name>
</gene>
<accession>K1RZC5</accession>
<feature type="compositionally biased region" description="Polar residues" evidence="1">
    <location>
        <begin position="633"/>
        <end position="644"/>
    </location>
</feature>
<dbReference type="Pfam" id="PF01935">
    <property type="entry name" value="DUF87"/>
    <property type="match status" value="1"/>
</dbReference>